<evidence type="ECO:0000313" key="9">
    <source>
        <dbReference type="Proteomes" id="UP000029223"/>
    </source>
</evidence>
<feature type="transmembrane region" description="Helical" evidence="6">
    <location>
        <begin position="367"/>
        <end position="387"/>
    </location>
</feature>
<evidence type="ECO:0000256" key="4">
    <source>
        <dbReference type="ARBA" id="ARBA00022989"/>
    </source>
</evidence>
<feature type="transmembrane region" description="Helical" evidence="6">
    <location>
        <begin position="279"/>
        <end position="302"/>
    </location>
</feature>
<reference evidence="9" key="1">
    <citation type="submission" date="2014-09" db="EMBL/GenBank/DDBJ databases">
        <title>Vibrio variabilis JCM 19239. (C206) whole genome shotgun sequence.</title>
        <authorList>
            <person name="Sawabe T."/>
            <person name="Meirelles P."/>
            <person name="Nakanishi M."/>
            <person name="Sayaka M."/>
            <person name="Hattori M."/>
            <person name="Ohkuma M."/>
        </authorList>
    </citation>
    <scope>NUCLEOTIDE SEQUENCE [LARGE SCALE GENOMIC DNA]</scope>
    <source>
        <strain evidence="9">JCM 19239</strain>
    </source>
</reference>
<comment type="subcellular location">
    <subcellularLocation>
        <location evidence="1">Cell membrane</location>
        <topology evidence="1">Multi-pass membrane protein</topology>
    </subcellularLocation>
</comment>
<feature type="transmembrane region" description="Helical" evidence="6">
    <location>
        <begin position="208"/>
        <end position="228"/>
    </location>
</feature>
<feature type="transmembrane region" description="Helical" evidence="6">
    <location>
        <begin position="309"/>
        <end position="330"/>
    </location>
</feature>
<protein>
    <submittedName>
        <fullName evidence="8">ABC-type multidrug transport system permease component</fullName>
    </submittedName>
</protein>
<evidence type="ECO:0000259" key="7">
    <source>
        <dbReference type="Pfam" id="PF12698"/>
    </source>
</evidence>
<keyword evidence="9" id="KW-1185">Reference proteome</keyword>
<reference evidence="9" key="2">
    <citation type="submission" date="2014-09" db="EMBL/GenBank/DDBJ databases">
        <authorList>
            <consortium name="NBRP consortium"/>
            <person name="Sawabe T."/>
            <person name="Meirelles P."/>
            <person name="Nakanishi M."/>
            <person name="Sayaka M."/>
            <person name="Hattori M."/>
            <person name="Ohkuma M."/>
        </authorList>
    </citation>
    <scope>NUCLEOTIDE SEQUENCE [LARGE SCALE GENOMIC DNA]</scope>
    <source>
        <strain evidence="9">JCM 19239</strain>
    </source>
</reference>
<evidence type="ECO:0000313" key="8">
    <source>
        <dbReference type="EMBL" id="GAL29374.1"/>
    </source>
</evidence>
<gene>
    <name evidence="8" type="ORF">JCM19239_7101</name>
</gene>
<evidence type="ECO:0000256" key="3">
    <source>
        <dbReference type="ARBA" id="ARBA00022692"/>
    </source>
</evidence>
<dbReference type="PANTHER" id="PTHR30294:SF47">
    <property type="entry name" value="INNER MEMBRANE TRANSPORT PERMEASE YHHJ"/>
    <property type="match status" value="1"/>
</dbReference>
<proteinExistence type="predicted"/>
<evidence type="ECO:0000256" key="5">
    <source>
        <dbReference type="ARBA" id="ARBA00023136"/>
    </source>
</evidence>
<evidence type="ECO:0000256" key="2">
    <source>
        <dbReference type="ARBA" id="ARBA00022475"/>
    </source>
</evidence>
<name>A0ABQ0JKT8_9VIBR</name>
<dbReference type="PANTHER" id="PTHR30294">
    <property type="entry name" value="MEMBRANE COMPONENT OF ABC TRANSPORTER YHHJ-RELATED"/>
    <property type="match status" value="1"/>
</dbReference>
<dbReference type="Gene3D" id="3.40.1710.10">
    <property type="entry name" value="abc type-2 transporter like domain"/>
    <property type="match status" value="1"/>
</dbReference>
<dbReference type="Proteomes" id="UP000029223">
    <property type="component" value="Unassembled WGS sequence"/>
</dbReference>
<feature type="transmembrane region" description="Helical" evidence="6">
    <location>
        <begin position="248"/>
        <end position="267"/>
    </location>
</feature>
<dbReference type="InterPro" id="IPR013525">
    <property type="entry name" value="ABC2_TM"/>
</dbReference>
<dbReference type="EMBL" id="BBMS01000063">
    <property type="protein sequence ID" value="GAL29374.1"/>
    <property type="molecule type" value="Genomic_DNA"/>
</dbReference>
<keyword evidence="3 6" id="KW-0812">Transmembrane</keyword>
<organism evidence="8 9">
    <name type="scientific">Vibrio variabilis</name>
    <dbReference type="NCBI Taxonomy" id="990271"/>
    <lineage>
        <taxon>Bacteria</taxon>
        <taxon>Pseudomonadati</taxon>
        <taxon>Pseudomonadota</taxon>
        <taxon>Gammaproteobacteria</taxon>
        <taxon>Vibrionales</taxon>
        <taxon>Vibrionaceae</taxon>
        <taxon>Vibrio</taxon>
    </lineage>
</organism>
<feature type="transmembrane region" description="Helical" evidence="6">
    <location>
        <begin position="33"/>
        <end position="53"/>
    </location>
</feature>
<dbReference type="Pfam" id="PF12698">
    <property type="entry name" value="ABC2_membrane_3"/>
    <property type="match status" value="1"/>
</dbReference>
<accession>A0ABQ0JKT8</accession>
<dbReference type="InterPro" id="IPR051449">
    <property type="entry name" value="ABC-2_transporter_component"/>
</dbReference>
<keyword evidence="4 6" id="KW-1133">Transmembrane helix</keyword>
<sequence length="397" mass="43707">MSQTSPTLSIAARRKLVKSHFRSQWHLLRHDKWLLSCLTWVPILLCLSIYWIFSQGIASNLPIGVVDQSKSTLSQKLIRNYDATSMLSVDHQYEDIGQARQALVDGDIYAILYVPPGFDKAVVKSMPPQVTLFYNSQYILVGRLINSAALQAQGTFNAQVEVVKALSKGNTTGAAAVGKAVSVRTQITPLFNKGTNYAQFLVTAIVPAIWQIAIVSFTVLALSANYRVAGIAPWLAKGSIIRNLSNTLFPYFVWFALLGLAFLIWFYDLIGWPMEGSWTVLIFAQLVTTIACMIMGALFFFLTCDAARAMSFAGAFTAPSFAFMGITFPATDMGPLAVFWRELLPISHYIEVQVSQASYGVHAAQSLAHLVPLIGYIIPLALTVMLIKKHLAKELSA</sequence>
<keyword evidence="2" id="KW-1003">Cell membrane</keyword>
<comment type="caution">
    <text evidence="8">The sequence shown here is derived from an EMBL/GenBank/DDBJ whole genome shotgun (WGS) entry which is preliminary data.</text>
</comment>
<evidence type="ECO:0000256" key="1">
    <source>
        <dbReference type="ARBA" id="ARBA00004651"/>
    </source>
</evidence>
<evidence type="ECO:0000256" key="6">
    <source>
        <dbReference type="SAM" id="Phobius"/>
    </source>
</evidence>
<keyword evidence="5 6" id="KW-0472">Membrane</keyword>
<feature type="domain" description="ABC-2 type transporter transmembrane" evidence="7">
    <location>
        <begin position="32"/>
        <end position="378"/>
    </location>
</feature>